<keyword evidence="1" id="KW-0677">Repeat</keyword>
<dbReference type="PANTHER" id="PTHR46288:SF80">
    <property type="entry name" value="CYSTEINE_HISTIDINE-RICH C1 DOMAIN FAMILY PROTEIN"/>
    <property type="match status" value="1"/>
</dbReference>
<evidence type="ECO:0000256" key="1">
    <source>
        <dbReference type="ARBA" id="ARBA00022737"/>
    </source>
</evidence>
<dbReference type="Pfam" id="PF03107">
    <property type="entry name" value="C1_2"/>
    <property type="match status" value="1"/>
</dbReference>
<dbReference type="InterPro" id="IPR046349">
    <property type="entry name" value="C1-like_sf"/>
</dbReference>
<keyword evidence="4" id="KW-1185">Reference proteome</keyword>
<gene>
    <name evidence="3" type="ORF">Cni_G22583</name>
</gene>
<dbReference type="Proteomes" id="UP001327560">
    <property type="component" value="Chromosome 7"/>
</dbReference>
<organism evidence="3 4">
    <name type="scientific">Canna indica</name>
    <name type="common">Indian-shot</name>
    <dbReference type="NCBI Taxonomy" id="4628"/>
    <lineage>
        <taxon>Eukaryota</taxon>
        <taxon>Viridiplantae</taxon>
        <taxon>Streptophyta</taxon>
        <taxon>Embryophyta</taxon>
        <taxon>Tracheophyta</taxon>
        <taxon>Spermatophyta</taxon>
        <taxon>Magnoliopsida</taxon>
        <taxon>Liliopsida</taxon>
        <taxon>Zingiberales</taxon>
        <taxon>Cannaceae</taxon>
        <taxon>Canna</taxon>
    </lineage>
</organism>
<name>A0AAQ3KRR1_9LILI</name>
<feature type="domain" description="DC1" evidence="2">
    <location>
        <begin position="33"/>
        <end position="76"/>
    </location>
</feature>
<sequence length="130" mass="14189">MSPEAQAAPLLRLESWGDWATIQGSTILATPYPLEIMSIEELPEVALQTCAGCTFQAFGWAYACQPCNYALHVSCAQMPQRIRHPPHPDHSLTLLPGPSPRIRRAHSTATPAARGRDGTGFSYHCDSCDI</sequence>
<dbReference type="SUPFAM" id="SSF57889">
    <property type="entry name" value="Cysteine-rich domain"/>
    <property type="match status" value="1"/>
</dbReference>
<evidence type="ECO:0000259" key="2">
    <source>
        <dbReference type="Pfam" id="PF03107"/>
    </source>
</evidence>
<reference evidence="3 4" key="1">
    <citation type="submission" date="2023-10" db="EMBL/GenBank/DDBJ databases">
        <title>Chromosome-scale genome assembly provides insights into flower coloration mechanisms of Canna indica.</title>
        <authorList>
            <person name="Li C."/>
        </authorList>
    </citation>
    <scope>NUCLEOTIDE SEQUENCE [LARGE SCALE GENOMIC DNA]</scope>
    <source>
        <tissue evidence="3">Flower</tissue>
    </source>
</reference>
<dbReference type="EMBL" id="CP136896">
    <property type="protein sequence ID" value="WOL13803.1"/>
    <property type="molecule type" value="Genomic_DNA"/>
</dbReference>
<protein>
    <recommendedName>
        <fullName evidence="2">DC1 domain-containing protein</fullName>
    </recommendedName>
</protein>
<proteinExistence type="predicted"/>
<evidence type="ECO:0000313" key="3">
    <source>
        <dbReference type="EMBL" id="WOL13803.1"/>
    </source>
</evidence>
<evidence type="ECO:0000313" key="4">
    <source>
        <dbReference type="Proteomes" id="UP001327560"/>
    </source>
</evidence>
<dbReference type="AlphaFoldDB" id="A0AAQ3KRR1"/>
<dbReference type="PANTHER" id="PTHR46288">
    <property type="entry name" value="PHORBOL-ESTER/DAG-TYPE DOMAIN-CONTAINING PROTEIN"/>
    <property type="match status" value="1"/>
</dbReference>
<dbReference type="InterPro" id="IPR004146">
    <property type="entry name" value="DC1"/>
</dbReference>
<accession>A0AAQ3KRR1</accession>